<evidence type="ECO:0000256" key="3">
    <source>
        <dbReference type="ARBA" id="ARBA00023242"/>
    </source>
</evidence>
<sequence>MSKRKRVLLSMKDKYEINKRLEEGESATKLSLEYQVGKSTITDIKKKQKTNISNVISQLDSSNGSTSRKTMKLASNTNLDDAVYNWFTQKRSQGETISDPILCEKAVQFNEKIGGSSNFQASTGWLKQFKSAADSSAAD</sequence>
<evidence type="ECO:0000313" key="5">
    <source>
        <dbReference type="EMBL" id="CAK1602053.1"/>
    </source>
</evidence>
<evidence type="ECO:0000259" key="4">
    <source>
        <dbReference type="PROSITE" id="PS51253"/>
    </source>
</evidence>
<keyword evidence="3" id="KW-0539">Nucleus</keyword>
<organism evidence="5 6">
    <name type="scientific">Parnassius mnemosyne</name>
    <name type="common">clouded apollo</name>
    <dbReference type="NCBI Taxonomy" id="213953"/>
    <lineage>
        <taxon>Eukaryota</taxon>
        <taxon>Metazoa</taxon>
        <taxon>Ecdysozoa</taxon>
        <taxon>Arthropoda</taxon>
        <taxon>Hexapoda</taxon>
        <taxon>Insecta</taxon>
        <taxon>Pterygota</taxon>
        <taxon>Neoptera</taxon>
        <taxon>Endopterygota</taxon>
        <taxon>Lepidoptera</taxon>
        <taxon>Glossata</taxon>
        <taxon>Ditrysia</taxon>
        <taxon>Papilionoidea</taxon>
        <taxon>Papilionidae</taxon>
        <taxon>Parnassiinae</taxon>
        <taxon>Parnassini</taxon>
        <taxon>Parnassius</taxon>
        <taxon>Driopa</taxon>
    </lineage>
</organism>
<dbReference type="Pfam" id="PF03221">
    <property type="entry name" value="HTH_Tnp_Tc5"/>
    <property type="match status" value="1"/>
</dbReference>
<dbReference type="InterPro" id="IPR036388">
    <property type="entry name" value="WH-like_DNA-bd_sf"/>
</dbReference>
<keyword evidence="2" id="KW-0238">DNA-binding</keyword>
<dbReference type="Gene3D" id="1.10.10.10">
    <property type="entry name" value="Winged helix-like DNA-binding domain superfamily/Winged helix DNA-binding domain"/>
    <property type="match status" value="1"/>
</dbReference>
<evidence type="ECO:0000256" key="1">
    <source>
        <dbReference type="ARBA" id="ARBA00004123"/>
    </source>
</evidence>
<protein>
    <recommendedName>
        <fullName evidence="4">HTH CENPB-type domain-containing protein</fullName>
    </recommendedName>
</protein>
<comment type="caution">
    <text evidence="5">The sequence shown here is derived from an EMBL/GenBank/DDBJ whole genome shotgun (WGS) entry which is preliminary data.</text>
</comment>
<proteinExistence type="predicted"/>
<feature type="domain" description="HTH CENPB-type" evidence="4">
    <location>
        <begin position="67"/>
        <end position="139"/>
    </location>
</feature>
<dbReference type="PANTHER" id="PTHR19303">
    <property type="entry name" value="TRANSPOSON"/>
    <property type="match status" value="1"/>
</dbReference>
<dbReference type="InterPro" id="IPR007889">
    <property type="entry name" value="HTH_Psq"/>
</dbReference>
<keyword evidence="6" id="KW-1185">Reference proteome</keyword>
<name>A0AAV1M2X8_9NEOP</name>
<dbReference type="PROSITE" id="PS51253">
    <property type="entry name" value="HTH_CENPB"/>
    <property type="match status" value="1"/>
</dbReference>
<evidence type="ECO:0000313" key="6">
    <source>
        <dbReference type="Proteomes" id="UP001314205"/>
    </source>
</evidence>
<evidence type="ECO:0000256" key="2">
    <source>
        <dbReference type="ARBA" id="ARBA00023125"/>
    </source>
</evidence>
<dbReference type="Proteomes" id="UP001314205">
    <property type="component" value="Unassembled WGS sequence"/>
</dbReference>
<dbReference type="Gene3D" id="1.10.10.60">
    <property type="entry name" value="Homeodomain-like"/>
    <property type="match status" value="1"/>
</dbReference>
<dbReference type="PANTHER" id="PTHR19303:SF16">
    <property type="entry name" value="JERKY PROTEIN HOMOLOG-LIKE"/>
    <property type="match status" value="1"/>
</dbReference>
<dbReference type="GO" id="GO:0003677">
    <property type="term" value="F:DNA binding"/>
    <property type="evidence" value="ECO:0007669"/>
    <property type="project" value="UniProtKB-KW"/>
</dbReference>
<gene>
    <name evidence="5" type="ORF">PARMNEM_LOCUS20603</name>
</gene>
<dbReference type="Pfam" id="PF04218">
    <property type="entry name" value="CENP-B_N"/>
    <property type="match status" value="1"/>
</dbReference>
<dbReference type="AlphaFoldDB" id="A0AAV1M2X8"/>
<dbReference type="GO" id="GO:0005634">
    <property type="term" value="C:nucleus"/>
    <property type="evidence" value="ECO:0007669"/>
    <property type="project" value="UniProtKB-SubCell"/>
</dbReference>
<dbReference type="EMBL" id="CAVLGL010000137">
    <property type="protein sequence ID" value="CAK1602053.1"/>
    <property type="molecule type" value="Genomic_DNA"/>
</dbReference>
<dbReference type="SMART" id="SM00674">
    <property type="entry name" value="CENPB"/>
    <property type="match status" value="1"/>
</dbReference>
<dbReference type="InterPro" id="IPR009057">
    <property type="entry name" value="Homeodomain-like_sf"/>
</dbReference>
<dbReference type="SUPFAM" id="SSF46689">
    <property type="entry name" value="Homeodomain-like"/>
    <property type="match status" value="2"/>
</dbReference>
<reference evidence="5 6" key="1">
    <citation type="submission" date="2023-11" db="EMBL/GenBank/DDBJ databases">
        <authorList>
            <person name="Hedman E."/>
            <person name="Englund M."/>
            <person name="Stromberg M."/>
            <person name="Nyberg Akerstrom W."/>
            <person name="Nylinder S."/>
            <person name="Jareborg N."/>
            <person name="Kallberg Y."/>
            <person name="Kronander E."/>
        </authorList>
    </citation>
    <scope>NUCLEOTIDE SEQUENCE [LARGE SCALE GENOMIC DNA]</scope>
</reference>
<accession>A0AAV1M2X8</accession>
<dbReference type="InterPro" id="IPR050863">
    <property type="entry name" value="CenT-Element_Derived"/>
</dbReference>
<comment type="subcellular location">
    <subcellularLocation>
        <location evidence="1">Nucleus</location>
    </subcellularLocation>
</comment>
<dbReference type="InterPro" id="IPR006600">
    <property type="entry name" value="HTH_CenpB_DNA-bd_dom"/>
</dbReference>